<dbReference type="STRING" id="1798561.A3B87_03380"/>
<dbReference type="InterPro" id="IPR014710">
    <property type="entry name" value="RmlC-like_jellyroll"/>
</dbReference>
<gene>
    <name evidence="3" type="ORF">A3B87_03380</name>
</gene>
<feature type="active site" description="Proton donor" evidence="1">
    <location>
        <position position="129"/>
    </location>
</feature>
<sequence length="159" mass="18468">MINGVKIKKLKIHQDTHIKGEEVVEKRGFLVEILRSDKNLLKKFGQSIMTLAYKGTIKAFHWHKKQDDLWFFASGKVLVVLYDLRKNSSTYKTIQTIKAGAGDYKLIVIPAGVAHGYKVLSNEPAILFYHVTQLYNYDNPDEERISYDDPKINFNWDEY</sequence>
<proteinExistence type="predicted"/>
<dbReference type="SUPFAM" id="SSF51182">
    <property type="entry name" value="RmlC-like cupins"/>
    <property type="match status" value="1"/>
</dbReference>
<reference evidence="3 4" key="1">
    <citation type="journal article" date="2016" name="Nat. Commun.">
        <title>Thousands of microbial genomes shed light on interconnected biogeochemical processes in an aquifer system.</title>
        <authorList>
            <person name="Anantharaman K."/>
            <person name="Brown C.T."/>
            <person name="Hug L.A."/>
            <person name="Sharon I."/>
            <person name="Castelle C.J."/>
            <person name="Probst A.J."/>
            <person name="Thomas B.C."/>
            <person name="Singh A."/>
            <person name="Wilkins M.J."/>
            <person name="Karaoz U."/>
            <person name="Brodie E.L."/>
            <person name="Williams K.H."/>
            <person name="Hubbard S.S."/>
            <person name="Banfield J.F."/>
        </authorList>
    </citation>
    <scope>NUCLEOTIDE SEQUENCE [LARGE SCALE GENOMIC DNA]</scope>
</reference>
<evidence type="ECO:0000256" key="2">
    <source>
        <dbReference type="PIRSR" id="PIRSR600888-3"/>
    </source>
</evidence>
<comment type="caution">
    <text evidence="3">The sequence shown here is derived from an EMBL/GenBank/DDBJ whole genome shotgun (WGS) entry which is preliminary data.</text>
</comment>
<dbReference type="InterPro" id="IPR011051">
    <property type="entry name" value="RmlC_Cupin_sf"/>
</dbReference>
<dbReference type="Gene3D" id="2.60.120.10">
    <property type="entry name" value="Jelly Rolls"/>
    <property type="match status" value="1"/>
</dbReference>
<dbReference type="PANTHER" id="PTHR21047:SF2">
    <property type="entry name" value="THYMIDINE DIPHOSPHO-4-KETO-RHAMNOSE 3,5-EPIMERASE"/>
    <property type="match status" value="1"/>
</dbReference>
<dbReference type="GO" id="GO:0008830">
    <property type="term" value="F:dTDP-4-dehydrorhamnose 3,5-epimerase activity"/>
    <property type="evidence" value="ECO:0007669"/>
    <property type="project" value="InterPro"/>
</dbReference>
<name>A0A1F6FM96_9BACT</name>
<dbReference type="GO" id="GO:0019305">
    <property type="term" value="P:dTDP-rhamnose biosynthetic process"/>
    <property type="evidence" value="ECO:0007669"/>
    <property type="project" value="TreeGrafter"/>
</dbReference>
<dbReference type="GO" id="GO:0000271">
    <property type="term" value="P:polysaccharide biosynthetic process"/>
    <property type="evidence" value="ECO:0007669"/>
    <property type="project" value="TreeGrafter"/>
</dbReference>
<organism evidence="3 4">
    <name type="scientific">Candidatus Kuenenbacteria bacterium RIFCSPHIGHO2_02_FULL_39_13</name>
    <dbReference type="NCBI Taxonomy" id="1798561"/>
    <lineage>
        <taxon>Bacteria</taxon>
        <taxon>Candidatus Kueneniibacteriota</taxon>
    </lineage>
</organism>
<feature type="site" description="Participates in a stacking interaction with the thymidine ring of dTDP-4-oxo-6-deoxyglucose" evidence="2">
    <location>
        <position position="135"/>
    </location>
</feature>
<evidence type="ECO:0000313" key="4">
    <source>
        <dbReference type="Proteomes" id="UP000179136"/>
    </source>
</evidence>
<accession>A0A1F6FM96</accession>
<dbReference type="GO" id="GO:0005829">
    <property type="term" value="C:cytosol"/>
    <property type="evidence" value="ECO:0007669"/>
    <property type="project" value="TreeGrafter"/>
</dbReference>
<feature type="active site" description="Proton acceptor" evidence="1">
    <location>
        <position position="61"/>
    </location>
</feature>
<evidence type="ECO:0000256" key="1">
    <source>
        <dbReference type="PIRSR" id="PIRSR600888-1"/>
    </source>
</evidence>
<dbReference type="AlphaFoldDB" id="A0A1F6FM96"/>
<dbReference type="InterPro" id="IPR000888">
    <property type="entry name" value="RmlC-like"/>
</dbReference>
<dbReference type="EMBL" id="MFMW01000024">
    <property type="protein sequence ID" value="OGG86991.1"/>
    <property type="molecule type" value="Genomic_DNA"/>
</dbReference>
<evidence type="ECO:0000313" key="3">
    <source>
        <dbReference type="EMBL" id="OGG86991.1"/>
    </source>
</evidence>
<dbReference type="PANTHER" id="PTHR21047">
    <property type="entry name" value="DTDP-6-DEOXY-D-GLUCOSE-3,5 EPIMERASE"/>
    <property type="match status" value="1"/>
</dbReference>
<protein>
    <recommendedName>
        <fullName evidence="5">Spore coat protein</fullName>
    </recommendedName>
</protein>
<evidence type="ECO:0008006" key="5">
    <source>
        <dbReference type="Google" id="ProtNLM"/>
    </source>
</evidence>
<dbReference type="Proteomes" id="UP000179136">
    <property type="component" value="Unassembled WGS sequence"/>
</dbReference>
<dbReference type="Pfam" id="PF00908">
    <property type="entry name" value="dTDP_sugar_isom"/>
    <property type="match status" value="1"/>
</dbReference>